<gene>
    <name evidence="2" type="ORF">SAMN04489740_0334</name>
</gene>
<dbReference type="AlphaFoldDB" id="A0A1H5ETC1"/>
<feature type="transmembrane region" description="Helical" evidence="1">
    <location>
        <begin position="172"/>
        <end position="189"/>
    </location>
</feature>
<name>A0A1H5ETC1_9MICC</name>
<dbReference type="EMBL" id="FNTV01000001">
    <property type="protein sequence ID" value="SED94330.1"/>
    <property type="molecule type" value="Genomic_DNA"/>
</dbReference>
<evidence type="ECO:0000313" key="3">
    <source>
        <dbReference type="Proteomes" id="UP000182725"/>
    </source>
</evidence>
<feature type="transmembrane region" description="Helical" evidence="1">
    <location>
        <begin position="377"/>
        <end position="399"/>
    </location>
</feature>
<keyword evidence="1" id="KW-0812">Transmembrane</keyword>
<accession>A0A1H5ETC1</accession>
<feature type="transmembrane region" description="Helical" evidence="1">
    <location>
        <begin position="405"/>
        <end position="432"/>
    </location>
</feature>
<keyword evidence="1" id="KW-0472">Membrane</keyword>
<sequence>MVAHLVRLKLTLLRNSLKRSPWQLVGLIIGGLYGLGMLVTVIVALAALGTGEADFIGTAVVLAGAALILGWLIIPVVAAGLDMTLDPARFTTYAIPMKSLLAGLLVSSFIGIPGAITLIASIGTAASWWKHPLAGLVALVCGVLGALTCIAASRAITAASASLASTRRFKDFSGIVLLLPLMFLGPIITSVADGVSNLREYLPALADTVSWTPLGAIWAVPAEVAQGHFGAAGLKFLIAIGTLGVLIWVWKVCLSRALVTPAYTGGGRRRGGKLGFFTWFPATPAGAIAARCLSYWFRDPRYSAGLLIAPLMPLIFVFAGSQAGTGDTLGVALGFGGALAAFLVVWSISADISYDNTAFALHIATGVDGRADRLGRAMAAGVLALPLGLVYSVVGGIVIGDVAQLVATVGLVLGVVGSGLGLASVFSARFTMNAPLPGESPMKTRPGNGLSSALIQMAGFAGLGVLVLPELILAILAVTTGQILFAWLALLVGVVLGGVFFTIGVRMGARIYNERAPELLLAVSADR</sequence>
<proteinExistence type="predicted"/>
<feature type="transmembrane region" description="Helical" evidence="1">
    <location>
        <begin position="329"/>
        <end position="348"/>
    </location>
</feature>
<keyword evidence="1" id="KW-1133">Transmembrane helix</keyword>
<feature type="transmembrane region" description="Helical" evidence="1">
    <location>
        <begin position="21"/>
        <end position="49"/>
    </location>
</feature>
<evidence type="ECO:0000313" key="2">
    <source>
        <dbReference type="EMBL" id="SED94330.1"/>
    </source>
</evidence>
<reference evidence="2 3" key="1">
    <citation type="submission" date="2016-10" db="EMBL/GenBank/DDBJ databases">
        <authorList>
            <person name="de Groot N.N."/>
        </authorList>
    </citation>
    <scope>NUCLEOTIDE SEQUENCE [LARGE SCALE GENOMIC DNA]</scope>
    <source>
        <strain evidence="2 3">DSM 22274</strain>
    </source>
</reference>
<dbReference type="RefSeq" id="WP_074709976.1">
    <property type="nucleotide sequence ID" value="NZ_FNTV01000001.1"/>
</dbReference>
<feature type="transmembrane region" description="Helical" evidence="1">
    <location>
        <begin position="100"/>
        <end position="126"/>
    </location>
</feature>
<feature type="transmembrane region" description="Helical" evidence="1">
    <location>
        <begin position="276"/>
        <end position="297"/>
    </location>
</feature>
<protein>
    <submittedName>
        <fullName evidence="2">ABC-2 type transport system permease protein</fullName>
    </submittedName>
</protein>
<organism evidence="2 3">
    <name type="scientific">Arthrobacter alpinus</name>
    <dbReference type="NCBI Taxonomy" id="656366"/>
    <lineage>
        <taxon>Bacteria</taxon>
        <taxon>Bacillati</taxon>
        <taxon>Actinomycetota</taxon>
        <taxon>Actinomycetes</taxon>
        <taxon>Micrococcales</taxon>
        <taxon>Micrococcaceae</taxon>
        <taxon>Arthrobacter</taxon>
    </lineage>
</organism>
<feature type="transmembrane region" description="Helical" evidence="1">
    <location>
        <begin position="55"/>
        <end position="79"/>
    </location>
</feature>
<dbReference type="Proteomes" id="UP000182725">
    <property type="component" value="Unassembled WGS sequence"/>
</dbReference>
<feature type="transmembrane region" description="Helical" evidence="1">
    <location>
        <begin position="453"/>
        <end position="478"/>
    </location>
</feature>
<feature type="transmembrane region" description="Helical" evidence="1">
    <location>
        <begin position="304"/>
        <end position="323"/>
    </location>
</feature>
<evidence type="ECO:0000256" key="1">
    <source>
        <dbReference type="SAM" id="Phobius"/>
    </source>
</evidence>
<feature type="transmembrane region" description="Helical" evidence="1">
    <location>
        <begin position="232"/>
        <end position="250"/>
    </location>
</feature>
<feature type="transmembrane region" description="Helical" evidence="1">
    <location>
        <begin position="484"/>
        <end position="505"/>
    </location>
</feature>
<feature type="transmembrane region" description="Helical" evidence="1">
    <location>
        <begin position="132"/>
        <end position="152"/>
    </location>
</feature>